<evidence type="ECO:0000313" key="2">
    <source>
        <dbReference type="EMBL" id="KAF2703419.1"/>
    </source>
</evidence>
<feature type="compositionally biased region" description="Basic and acidic residues" evidence="1">
    <location>
        <begin position="304"/>
        <end position="315"/>
    </location>
</feature>
<dbReference type="AlphaFoldDB" id="A0A6G1JS25"/>
<evidence type="ECO:0000313" key="3">
    <source>
        <dbReference type="Proteomes" id="UP000799428"/>
    </source>
</evidence>
<sequence>MLIASMPSSTSSGSMLIVTPPSSGGQTRRDRTALEGGVWPDDDTEDSAYHDALRYKAQVEGCFDYLDDREDQSVFDPLTLDSDMVSRAAVDTLSAEKNGINHDTALNDNTALNGNTALNDMVSVKVPAAVAAEWIAKGVGVPVPKHVAWDTHNTFYSKPDSVYQEAKARIAFHGKPLREKGAATTQDDMQTPIARGGEWTDEDDVWYANNELIHGKALNPHQRIPGNNLDALSTAELGDTDTNLVINHAVPTVRDDMKNGKQFRVPLSEWIVDSAKPAAMHKPKTKVSTVKKLGAAASKKTPNKKKETSGGEEKANGCSKIRGANSKKTNCGLWSNGDTEIHDNEAEPEDTAQYYRNTFADYYDTHGLSPWNNKVPIPWGSSSITERSDIWSSPGVSPPFVPPVSKNITVTYWATVESAGKKFNIPIDSNNVSGVEKTVINTDMKKVWEWVVKKGLEAQISLDGAYELAKEMHNKDDDVDKHIGDNKFVGYIPSRSTSSISKGSWGGDNLRSRFHGRDPDPESGYYMAR</sequence>
<organism evidence="2 3">
    <name type="scientific">Pleomassaria siparia CBS 279.74</name>
    <dbReference type="NCBI Taxonomy" id="1314801"/>
    <lineage>
        <taxon>Eukaryota</taxon>
        <taxon>Fungi</taxon>
        <taxon>Dikarya</taxon>
        <taxon>Ascomycota</taxon>
        <taxon>Pezizomycotina</taxon>
        <taxon>Dothideomycetes</taxon>
        <taxon>Pleosporomycetidae</taxon>
        <taxon>Pleosporales</taxon>
        <taxon>Pleomassariaceae</taxon>
        <taxon>Pleomassaria</taxon>
    </lineage>
</organism>
<dbReference type="OrthoDB" id="3695698at2759"/>
<evidence type="ECO:0000256" key="1">
    <source>
        <dbReference type="SAM" id="MobiDB-lite"/>
    </source>
</evidence>
<feature type="region of interest" description="Disordered" evidence="1">
    <location>
        <begin position="281"/>
        <end position="322"/>
    </location>
</feature>
<keyword evidence="3" id="KW-1185">Reference proteome</keyword>
<feature type="region of interest" description="Disordered" evidence="1">
    <location>
        <begin position="496"/>
        <end position="529"/>
    </location>
</feature>
<gene>
    <name evidence="2" type="ORF">K504DRAFT_177725</name>
</gene>
<dbReference type="EMBL" id="MU005787">
    <property type="protein sequence ID" value="KAF2703419.1"/>
    <property type="molecule type" value="Genomic_DNA"/>
</dbReference>
<protein>
    <submittedName>
        <fullName evidence="2">Uncharacterized protein</fullName>
    </submittedName>
</protein>
<proteinExistence type="predicted"/>
<name>A0A6G1JS25_9PLEO</name>
<accession>A0A6G1JS25</accession>
<feature type="region of interest" description="Disordered" evidence="1">
    <location>
        <begin position="1"/>
        <end position="43"/>
    </location>
</feature>
<reference evidence="2" key="1">
    <citation type="journal article" date="2020" name="Stud. Mycol.">
        <title>101 Dothideomycetes genomes: a test case for predicting lifestyles and emergence of pathogens.</title>
        <authorList>
            <person name="Haridas S."/>
            <person name="Albert R."/>
            <person name="Binder M."/>
            <person name="Bloem J."/>
            <person name="Labutti K."/>
            <person name="Salamov A."/>
            <person name="Andreopoulos B."/>
            <person name="Baker S."/>
            <person name="Barry K."/>
            <person name="Bills G."/>
            <person name="Bluhm B."/>
            <person name="Cannon C."/>
            <person name="Castanera R."/>
            <person name="Culley D."/>
            <person name="Daum C."/>
            <person name="Ezra D."/>
            <person name="Gonzalez J."/>
            <person name="Henrissat B."/>
            <person name="Kuo A."/>
            <person name="Liang C."/>
            <person name="Lipzen A."/>
            <person name="Lutzoni F."/>
            <person name="Magnuson J."/>
            <person name="Mondo S."/>
            <person name="Nolan M."/>
            <person name="Ohm R."/>
            <person name="Pangilinan J."/>
            <person name="Park H.-J."/>
            <person name="Ramirez L."/>
            <person name="Alfaro M."/>
            <person name="Sun H."/>
            <person name="Tritt A."/>
            <person name="Yoshinaga Y."/>
            <person name="Zwiers L.-H."/>
            <person name="Turgeon B."/>
            <person name="Goodwin S."/>
            <person name="Spatafora J."/>
            <person name="Crous P."/>
            <person name="Grigoriev I."/>
        </authorList>
    </citation>
    <scope>NUCLEOTIDE SEQUENCE</scope>
    <source>
        <strain evidence="2">CBS 279.74</strain>
    </source>
</reference>
<feature type="compositionally biased region" description="Low complexity" evidence="1">
    <location>
        <begin position="1"/>
        <end position="14"/>
    </location>
</feature>
<dbReference type="Proteomes" id="UP000799428">
    <property type="component" value="Unassembled WGS sequence"/>
</dbReference>